<feature type="domain" description="DUF7088" evidence="4">
    <location>
        <begin position="37"/>
        <end position="147"/>
    </location>
</feature>
<evidence type="ECO:0000256" key="2">
    <source>
        <dbReference type="SAM" id="Phobius"/>
    </source>
</evidence>
<feature type="compositionally biased region" description="Basic and acidic residues" evidence="1">
    <location>
        <begin position="574"/>
        <end position="583"/>
    </location>
</feature>
<organism evidence="5 6">
    <name type="scientific">Desulfotignum phosphitoxidans DSM 13687</name>
    <dbReference type="NCBI Taxonomy" id="1286635"/>
    <lineage>
        <taxon>Bacteria</taxon>
        <taxon>Pseudomonadati</taxon>
        <taxon>Thermodesulfobacteriota</taxon>
        <taxon>Desulfobacteria</taxon>
        <taxon>Desulfobacterales</taxon>
        <taxon>Desulfobacteraceae</taxon>
        <taxon>Desulfotignum</taxon>
    </lineage>
</organism>
<dbReference type="AlphaFoldDB" id="S0FY59"/>
<proteinExistence type="predicted"/>
<feature type="transmembrane region" description="Helical" evidence="2">
    <location>
        <begin position="12"/>
        <end position="30"/>
    </location>
</feature>
<evidence type="ECO:0000313" key="6">
    <source>
        <dbReference type="Proteomes" id="UP000014216"/>
    </source>
</evidence>
<evidence type="ECO:0000313" key="5">
    <source>
        <dbReference type="EMBL" id="EMS79640.1"/>
    </source>
</evidence>
<name>S0FY59_9BACT</name>
<dbReference type="Pfam" id="PF09822">
    <property type="entry name" value="ABC_transp_aux"/>
    <property type="match status" value="1"/>
</dbReference>
<sequence>MGFFKEHYIKFVLYMAVIVLVNIVGLTLFFRADLTASKIFSLSDASQKAVATLSEPLSIKVFFSNNLPAPHNNTQRYLKDLLDEYAARAGRLFNYQFYNVSSAEGDLSANAVENRELAQSYGISPIQIRMMENDELKFTNAYMGLVLIHGDLIEKINAVTSADGLEYQLTTAIQKLNNKVSALLRLNDKIQATLYLSSSLNDIAPLIGLDNLPGLEQTVKKTIDGINAKSLDLLSFDRQDITDKQALNDIGKKYDLLALSWPDIQDQNIPAGQGAAGLVLTYQDQAASLPLITAVDLPIIGTTYQMADPDTLEQDIMGIIEKMIGINQDIGFLADHGTPALVPDRRTMMQGGSGGDMQVFNDLLSHRYNIRQIALKDQTIPDGLNCLIITKPTEPFSDYELFQIDQALMKGTNIAFFGDAFNEIAPRGSMGMPQYFPIDTGLEKLLAHYGITMTPAFVMDKTAYKHQPREGGEQIIYFAPMLKEDTINNTPAFMRNIKGIIAMQASPLSLVSDNLTSAGVTATRLLSTSKESWLMKDEINLNPMFISPPESSEEMDSYDLAYLLEGTFTSYFKDKPVPEKPMGEEDISESDTPADAGETTDPAATDAVESDTAAPEGDTPEVVAQNRILETSRPAKIFVLGCSQMLMDNMLDPEGRTTNATFILNTIDHLNGKDEIAAMRSKQQMLNPLADTTAFVRTMIKALNIAGLPVLVFVFGIGVWGTGKIRRKKIAKQFNA</sequence>
<reference evidence="5 6" key="1">
    <citation type="journal article" date="2013" name="Genome Announc.">
        <title>Draft Genome Sequence of Desulfotignum phosphitoxidans DSM 13687 Strain FiPS-3.</title>
        <authorList>
            <person name="Poehlein A."/>
            <person name="Daniel R."/>
            <person name="Simeonova D.D."/>
        </authorList>
    </citation>
    <scope>NUCLEOTIDE SEQUENCE [LARGE SCALE GENOMIC DNA]</scope>
    <source>
        <strain evidence="5 6">DSM 13687</strain>
    </source>
</reference>
<accession>S0FY59</accession>
<protein>
    <submittedName>
        <fullName evidence="5">Putative ABC-type transport system, membrane protein</fullName>
    </submittedName>
</protein>
<evidence type="ECO:0000259" key="4">
    <source>
        <dbReference type="Pfam" id="PF23357"/>
    </source>
</evidence>
<keyword evidence="2" id="KW-1133">Transmembrane helix</keyword>
<keyword evidence="2" id="KW-0812">Transmembrane</keyword>
<feature type="domain" description="ABC-type uncharacterised transport system" evidence="3">
    <location>
        <begin position="328"/>
        <end position="594"/>
    </location>
</feature>
<dbReference type="Pfam" id="PF23357">
    <property type="entry name" value="DUF7088"/>
    <property type="match status" value="1"/>
</dbReference>
<evidence type="ECO:0000256" key="1">
    <source>
        <dbReference type="SAM" id="MobiDB-lite"/>
    </source>
</evidence>
<dbReference type="EMBL" id="APJX01000004">
    <property type="protein sequence ID" value="EMS79640.1"/>
    <property type="molecule type" value="Genomic_DNA"/>
</dbReference>
<gene>
    <name evidence="5" type="ORF">Dpo_4c01910</name>
</gene>
<dbReference type="OrthoDB" id="9794512at2"/>
<dbReference type="InterPro" id="IPR019196">
    <property type="entry name" value="ABC_transp_unknown"/>
</dbReference>
<feature type="region of interest" description="Disordered" evidence="1">
    <location>
        <begin position="574"/>
        <end position="622"/>
    </location>
</feature>
<feature type="transmembrane region" description="Helical" evidence="2">
    <location>
        <begin position="702"/>
        <end position="723"/>
    </location>
</feature>
<comment type="caution">
    <text evidence="5">The sequence shown here is derived from an EMBL/GenBank/DDBJ whole genome shotgun (WGS) entry which is preliminary data.</text>
</comment>
<dbReference type="Proteomes" id="UP000014216">
    <property type="component" value="Unassembled WGS sequence"/>
</dbReference>
<evidence type="ECO:0000259" key="3">
    <source>
        <dbReference type="Pfam" id="PF09822"/>
    </source>
</evidence>
<keyword evidence="2" id="KW-0472">Membrane</keyword>
<dbReference type="InterPro" id="IPR055396">
    <property type="entry name" value="DUF7088"/>
</dbReference>
<dbReference type="RefSeq" id="WP_006965883.1">
    <property type="nucleotide sequence ID" value="NZ_APJX01000004.1"/>
</dbReference>
<keyword evidence="6" id="KW-1185">Reference proteome</keyword>